<comment type="caution">
    <text evidence="2">The sequence shown here is derived from an EMBL/GenBank/DDBJ whole genome shotgun (WGS) entry which is preliminary data.</text>
</comment>
<accession>A0A3N0XTG2</accession>
<dbReference type="AlphaFoldDB" id="A0A3N0XTG2"/>
<gene>
    <name evidence="2" type="ORF">DPX16_12700</name>
</gene>
<feature type="compositionally biased region" description="Low complexity" evidence="1">
    <location>
        <begin position="49"/>
        <end position="61"/>
    </location>
</feature>
<dbReference type="Proteomes" id="UP000281406">
    <property type="component" value="Unassembled WGS sequence"/>
</dbReference>
<dbReference type="EMBL" id="RJVU01061435">
    <property type="protein sequence ID" value="ROJ36075.1"/>
    <property type="molecule type" value="Genomic_DNA"/>
</dbReference>
<feature type="compositionally biased region" description="Basic and acidic residues" evidence="1">
    <location>
        <begin position="30"/>
        <end position="45"/>
    </location>
</feature>
<name>A0A3N0XTG2_ANAGA</name>
<evidence type="ECO:0000313" key="2">
    <source>
        <dbReference type="EMBL" id="ROJ36075.1"/>
    </source>
</evidence>
<proteinExistence type="predicted"/>
<feature type="region of interest" description="Disordered" evidence="1">
    <location>
        <begin position="1"/>
        <end position="61"/>
    </location>
</feature>
<evidence type="ECO:0000256" key="1">
    <source>
        <dbReference type="SAM" id="MobiDB-lite"/>
    </source>
</evidence>
<keyword evidence="3" id="KW-1185">Reference proteome</keyword>
<sequence>MIRWPDGPTSPDGDSTCRIGRKKQTRTNFSRRDQRAPYRDTRKDTINTSSSEPSSPKADSG</sequence>
<organism evidence="2 3">
    <name type="scientific">Anabarilius grahami</name>
    <name type="common">Kanglang fish</name>
    <name type="synonym">Barilius grahami</name>
    <dbReference type="NCBI Taxonomy" id="495550"/>
    <lineage>
        <taxon>Eukaryota</taxon>
        <taxon>Metazoa</taxon>
        <taxon>Chordata</taxon>
        <taxon>Craniata</taxon>
        <taxon>Vertebrata</taxon>
        <taxon>Euteleostomi</taxon>
        <taxon>Actinopterygii</taxon>
        <taxon>Neopterygii</taxon>
        <taxon>Teleostei</taxon>
        <taxon>Ostariophysi</taxon>
        <taxon>Cypriniformes</taxon>
        <taxon>Xenocyprididae</taxon>
        <taxon>Xenocypridinae</taxon>
        <taxon>Xenocypridinae incertae sedis</taxon>
        <taxon>Anabarilius</taxon>
    </lineage>
</organism>
<evidence type="ECO:0000313" key="3">
    <source>
        <dbReference type="Proteomes" id="UP000281406"/>
    </source>
</evidence>
<reference evidence="2 3" key="1">
    <citation type="submission" date="2018-10" db="EMBL/GenBank/DDBJ databases">
        <title>Genome assembly for a Yunnan-Guizhou Plateau 3E fish, Anabarilius grahami (Regan), and its evolutionary and genetic applications.</title>
        <authorList>
            <person name="Jiang W."/>
        </authorList>
    </citation>
    <scope>NUCLEOTIDE SEQUENCE [LARGE SCALE GENOMIC DNA]</scope>
    <source>
        <strain evidence="2">AG-KIZ</strain>
        <tissue evidence="2">Muscle</tissue>
    </source>
</reference>
<protein>
    <submittedName>
        <fullName evidence="2">Uncharacterized protein</fullName>
    </submittedName>
</protein>